<dbReference type="KEGG" id="pus:CKA81_03570"/>
<dbReference type="GO" id="GO:0005737">
    <property type="term" value="C:cytoplasm"/>
    <property type="evidence" value="ECO:0007669"/>
    <property type="project" value="UniProtKB-SubCell"/>
</dbReference>
<gene>
    <name evidence="3" type="primary">ureD</name>
    <name evidence="4" type="ORF">CKA81_03570</name>
</gene>
<dbReference type="AlphaFoldDB" id="A0A410G9M6"/>
<comment type="similarity">
    <text evidence="1 3">Belongs to the UreD family.</text>
</comment>
<evidence type="ECO:0000256" key="2">
    <source>
        <dbReference type="ARBA" id="ARBA00023186"/>
    </source>
</evidence>
<organism evidence="4 5">
    <name type="scientific">Pollutimonas thiosulfatoxidans</name>
    <dbReference type="NCBI Taxonomy" id="2028345"/>
    <lineage>
        <taxon>Bacteria</taxon>
        <taxon>Pseudomonadati</taxon>
        <taxon>Pseudomonadota</taxon>
        <taxon>Betaproteobacteria</taxon>
        <taxon>Burkholderiales</taxon>
        <taxon>Alcaligenaceae</taxon>
        <taxon>Pollutimonas</taxon>
    </lineage>
</organism>
<dbReference type="HAMAP" id="MF_01384">
    <property type="entry name" value="UreD"/>
    <property type="match status" value="1"/>
</dbReference>
<comment type="subunit">
    <text evidence="3">UreD, UreF and UreG form a complex that acts as a GTP-hydrolysis-dependent molecular chaperone, activating the urease apoprotein by helping to assemble the nickel containing metallocenter of UreC. The UreE protein probably delivers the nickel.</text>
</comment>
<dbReference type="Pfam" id="PF01774">
    <property type="entry name" value="UreD"/>
    <property type="match status" value="1"/>
</dbReference>
<proteinExistence type="inferred from homology"/>
<evidence type="ECO:0000256" key="3">
    <source>
        <dbReference type="HAMAP-Rule" id="MF_01384"/>
    </source>
</evidence>
<dbReference type="PANTHER" id="PTHR33643">
    <property type="entry name" value="UREASE ACCESSORY PROTEIN D"/>
    <property type="match status" value="1"/>
</dbReference>
<accession>A0A410G9M6</accession>
<dbReference type="Proteomes" id="UP000283474">
    <property type="component" value="Chromosome"/>
</dbReference>
<dbReference type="OrthoDB" id="9798842at2"/>
<name>A0A410G9M6_9BURK</name>
<evidence type="ECO:0000313" key="4">
    <source>
        <dbReference type="EMBL" id="QAA93023.1"/>
    </source>
</evidence>
<sequence length="284" mass="30947">MSALPDTWPAHLALSFAGQGAGRSVLSSRRHAGPLLVQKALYPEGPAVCHVTILHPPSGIAGGDELTIDVRVEGGAHALLTTPGATRWYKANGRKAVQHTHLRVMAGARLDWLPQENIFFEQTDASLQNHIDLHSGSAAIGWEINQLGRIQAATHWDEGRVHLASTLYLDDAPVWLECGELTAAGPARHCDPGLAGYPVVATLWAFGTELSGEYTDELAQQLPWTATLRAGLTHIRQPDQQGLTLVRVLGRHTQDVRGLLTDLWMQLRPRLLETPGALPRLWNT</sequence>
<evidence type="ECO:0000256" key="1">
    <source>
        <dbReference type="ARBA" id="ARBA00007177"/>
    </source>
</evidence>
<keyword evidence="2 3" id="KW-0143">Chaperone</keyword>
<keyword evidence="3" id="KW-0963">Cytoplasm</keyword>
<dbReference type="GO" id="GO:0016151">
    <property type="term" value="F:nickel cation binding"/>
    <property type="evidence" value="ECO:0007669"/>
    <property type="project" value="UniProtKB-UniRule"/>
</dbReference>
<evidence type="ECO:0000313" key="5">
    <source>
        <dbReference type="Proteomes" id="UP000283474"/>
    </source>
</evidence>
<keyword evidence="5" id="KW-1185">Reference proteome</keyword>
<keyword evidence="3" id="KW-0996">Nickel insertion</keyword>
<dbReference type="RefSeq" id="WP_128354077.1">
    <property type="nucleotide sequence ID" value="NZ_CP022987.1"/>
</dbReference>
<reference evidence="4 5" key="1">
    <citation type="submission" date="2017-08" db="EMBL/GenBank/DDBJ databases">
        <authorList>
            <person name="Park S.-J."/>
            <person name="Kim H."/>
        </authorList>
    </citation>
    <scope>NUCLEOTIDE SEQUENCE [LARGE SCALE GENOMIC DNA]</scope>
    <source>
        <strain evidence="5">ye3</strain>
    </source>
</reference>
<protein>
    <recommendedName>
        <fullName evidence="3">Urease accessory protein UreD</fullName>
    </recommendedName>
</protein>
<dbReference type="InterPro" id="IPR002669">
    <property type="entry name" value="UreD"/>
</dbReference>
<comment type="subcellular location">
    <subcellularLocation>
        <location evidence="3">Cytoplasm</location>
    </subcellularLocation>
</comment>
<dbReference type="EMBL" id="CP022987">
    <property type="protein sequence ID" value="QAA93023.1"/>
    <property type="molecule type" value="Genomic_DNA"/>
</dbReference>
<dbReference type="PANTHER" id="PTHR33643:SF1">
    <property type="entry name" value="UREASE ACCESSORY PROTEIN D"/>
    <property type="match status" value="1"/>
</dbReference>
<comment type="function">
    <text evidence="3">Required for maturation of urease via the functional incorporation of the urease nickel metallocenter.</text>
</comment>